<feature type="compositionally biased region" description="Basic and acidic residues" evidence="1">
    <location>
        <begin position="94"/>
        <end position="104"/>
    </location>
</feature>
<dbReference type="InterPro" id="IPR033979">
    <property type="entry name" value="MINDY_domain"/>
</dbReference>
<feature type="region of interest" description="Disordered" evidence="1">
    <location>
        <begin position="473"/>
        <end position="516"/>
    </location>
</feature>
<dbReference type="GO" id="GO:0016807">
    <property type="term" value="F:cysteine-type carboxypeptidase activity"/>
    <property type="evidence" value="ECO:0007669"/>
    <property type="project" value="TreeGrafter"/>
</dbReference>
<accession>A0A0A2VVB9</accession>
<reference evidence="3 4" key="1">
    <citation type="submission" date="2012-10" db="EMBL/GenBank/DDBJ databases">
        <title>Genome sequencing and analysis of entomopathogenic fungi Beauveria bassiana D1-5.</title>
        <authorList>
            <person name="Li Q."/>
            <person name="Wang L."/>
            <person name="Zhang Z."/>
            <person name="Wang Q."/>
            <person name="Ren J."/>
            <person name="Wang M."/>
            <person name="Xu W."/>
            <person name="Wang J."/>
            <person name="Lu Y."/>
            <person name="Du Q."/>
            <person name="Sun Z."/>
        </authorList>
    </citation>
    <scope>NUCLEOTIDE SEQUENCE [LARGE SCALE GENOMIC DNA]</scope>
    <source>
        <strain evidence="3 4">D1-5</strain>
    </source>
</reference>
<feature type="region of interest" description="Disordered" evidence="1">
    <location>
        <begin position="1"/>
        <end position="129"/>
    </location>
</feature>
<dbReference type="PANTHER" id="PTHR18063">
    <property type="entry name" value="NF-E2 INDUCIBLE PROTEIN"/>
    <property type="match status" value="1"/>
</dbReference>
<feature type="compositionally biased region" description="Basic and acidic residues" evidence="1">
    <location>
        <begin position="404"/>
        <end position="445"/>
    </location>
</feature>
<feature type="region of interest" description="Disordered" evidence="1">
    <location>
        <begin position="900"/>
        <end position="1093"/>
    </location>
</feature>
<evidence type="ECO:0000256" key="1">
    <source>
        <dbReference type="SAM" id="MobiDB-lite"/>
    </source>
</evidence>
<organism evidence="3 4">
    <name type="scientific">Beauveria bassiana D1-5</name>
    <dbReference type="NCBI Taxonomy" id="1245745"/>
    <lineage>
        <taxon>Eukaryota</taxon>
        <taxon>Fungi</taxon>
        <taxon>Dikarya</taxon>
        <taxon>Ascomycota</taxon>
        <taxon>Pezizomycotina</taxon>
        <taxon>Sordariomycetes</taxon>
        <taxon>Hypocreomycetidae</taxon>
        <taxon>Hypocreales</taxon>
        <taxon>Cordycipitaceae</taxon>
        <taxon>Beauveria</taxon>
    </lineage>
</organism>
<feature type="compositionally biased region" description="Polar residues" evidence="1">
    <location>
        <begin position="29"/>
        <end position="49"/>
    </location>
</feature>
<feature type="compositionally biased region" description="Polar residues" evidence="1">
    <location>
        <begin position="847"/>
        <end position="860"/>
    </location>
</feature>
<dbReference type="STRING" id="1245745.A0A0A2VVB9"/>
<feature type="compositionally biased region" description="Low complexity" evidence="1">
    <location>
        <begin position="15"/>
        <end position="28"/>
    </location>
</feature>
<feature type="region of interest" description="Disordered" evidence="1">
    <location>
        <begin position="363"/>
        <end position="461"/>
    </location>
</feature>
<feature type="compositionally biased region" description="Low complexity" evidence="1">
    <location>
        <begin position="943"/>
        <end position="962"/>
    </location>
</feature>
<comment type="caution">
    <text evidence="3">The sequence shown here is derived from an EMBL/GenBank/DDBJ whole genome shotgun (WGS) entry which is preliminary data.</text>
</comment>
<dbReference type="GO" id="GO:0071108">
    <property type="term" value="P:protein K48-linked deubiquitination"/>
    <property type="evidence" value="ECO:0007669"/>
    <property type="project" value="TreeGrafter"/>
</dbReference>
<dbReference type="GO" id="GO:0071944">
    <property type="term" value="C:cell periphery"/>
    <property type="evidence" value="ECO:0007669"/>
    <property type="project" value="TreeGrafter"/>
</dbReference>
<proteinExistence type="predicted"/>
<gene>
    <name evidence="3" type="ORF">BBAD15_g4553</name>
</gene>
<feature type="region of interest" description="Disordered" evidence="1">
    <location>
        <begin position="834"/>
        <end position="871"/>
    </location>
</feature>
<evidence type="ECO:0000313" key="4">
    <source>
        <dbReference type="Proteomes" id="UP000030106"/>
    </source>
</evidence>
<feature type="compositionally biased region" description="Basic residues" evidence="1">
    <location>
        <begin position="930"/>
        <end position="942"/>
    </location>
</feature>
<dbReference type="EMBL" id="ANFO01000361">
    <property type="protein sequence ID" value="KGQ10105.1"/>
    <property type="molecule type" value="Genomic_DNA"/>
</dbReference>
<dbReference type="GO" id="GO:1990380">
    <property type="term" value="F:K48-linked deubiquitinase activity"/>
    <property type="evidence" value="ECO:0007669"/>
    <property type="project" value="InterPro"/>
</dbReference>
<dbReference type="GO" id="GO:0004843">
    <property type="term" value="F:cysteine-type deubiquitinase activity"/>
    <property type="evidence" value="ECO:0007669"/>
    <property type="project" value="InterPro"/>
</dbReference>
<evidence type="ECO:0000313" key="3">
    <source>
        <dbReference type="EMBL" id="KGQ10105.1"/>
    </source>
</evidence>
<dbReference type="InterPro" id="IPR007518">
    <property type="entry name" value="MINDY"/>
</dbReference>
<protein>
    <recommendedName>
        <fullName evidence="2">MINDY deubiquitinase domain-containing protein</fullName>
    </recommendedName>
</protein>
<dbReference type="GO" id="GO:0005829">
    <property type="term" value="C:cytosol"/>
    <property type="evidence" value="ECO:0007669"/>
    <property type="project" value="TreeGrafter"/>
</dbReference>
<feature type="compositionally biased region" description="Polar residues" evidence="1">
    <location>
        <begin position="367"/>
        <end position="379"/>
    </location>
</feature>
<dbReference type="OrthoDB" id="10261212at2759"/>
<evidence type="ECO:0000259" key="2">
    <source>
        <dbReference type="Pfam" id="PF04424"/>
    </source>
</evidence>
<feature type="compositionally biased region" description="Basic and acidic residues" evidence="1">
    <location>
        <begin position="1083"/>
        <end position="1093"/>
    </location>
</feature>
<dbReference type="HOGENOM" id="CLU_007080_0_1_1"/>
<dbReference type="PANTHER" id="PTHR18063:SF6">
    <property type="entry name" value="UBIQUITIN CARBOXYL-TERMINAL HYDROLASE"/>
    <property type="match status" value="1"/>
</dbReference>
<name>A0A0A2VVB9_BEABA</name>
<sequence length="1093" mass="119314">MVSVQTSGEGAPAGQLTQLPPLSTQPPTNDATNPWAATTPNQHSQQHSSDAAELHRKPVPPSALQPGFGSSTPQPPVPQIQHHHDMGLTTASGAKEDDSSDKRPAAPMERIPSILRPGGGKSFSSNPFRNKTGIGAAAALTPAEAMSTMRLDSTTNDPWNSAIYAQPTGATNISQDSRVQQQSVPYSALQPGPWSWARPIEATNVSQDSRVQQQGLWSRHDAVELDATSSLYVHPPESLGVPTPEGQSISGDEAQNIVKSPADPQGNLVKPADEFSHIFDDQHTWNVLGRTPGIQRSATIKTAGEDSDQDDWNIIESGASSIAGDAEEIPASDVHKAETEVPRPLIPGMGAPAASDMCKVETEVPRPSTSLVSASTVPHTDTPDAPAGPRSSTPFVDALSIPQDEARAEDERKEHKNEVLRDAEIEHLGHQATKETKMEINDTPERPPLPPTLHESRNEQNSEELLIEPIGYEPPVQAPQPHHPPQTGGLLPKQQDERPPLPPRQTETMQRWSAWRQPVDGEAETYQIKKIRWNDPAYNNDSRVSPILVQNQNGPCPLVALVNALSLTTPPDIYEITLVHILYSRERICLNLLLDAVLNELMSPRRTSYEDALPDMNELYGFLQSLHTGMNVNPRFIPTPELVEAYKRSSLTNLDPKDRDTLMPGTFENSLEMKLYATFSIPLIHGWLPAKSDPAYDAFERQAATYEDAQNLLFREEELEAKLVDSQSGLSGQEQQLYQDIMAIKMFMIESATQLTPWGIKVISEAIRPGTFAILFRNDHFSTLYCHPITMKLLTLVTDAGYSSHDEVVWEILEDVNGEHSALYSGDFRPVGSPCHGSPSAGPSRGNYDTSSDWTSVQNNRHGKNRQVESDDMSMFYMSPGANHELEDHDLALALQLQEEEEQNQREEQERQRHEAHLSEQVLEPQGRQRSPHMQRAMRRRSSAAARRPPLPSRGSSSNNVNGRRRRSGDAPPPKPPRPQTQNVRPLVPPATATGGRPAVNRPGQAAGEEAPPSYEAAQHDRRYVPGQGRGGGGPAPGGGVGGVGGSHPMQGAPLPGAHAPGHVGNHRPPGFPMGGRLNQGPGRDRSRECGVM</sequence>
<dbReference type="Proteomes" id="UP000030106">
    <property type="component" value="Unassembled WGS sequence"/>
</dbReference>
<dbReference type="eggNOG" id="KOG2427">
    <property type="taxonomic scope" value="Eukaryota"/>
</dbReference>
<feature type="domain" description="MINDY deubiquitinase" evidence="2">
    <location>
        <begin position="524"/>
        <end position="828"/>
    </location>
</feature>
<feature type="compositionally biased region" description="Gly residues" evidence="1">
    <location>
        <begin position="1028"/>
        <end position="1046"/>
    </location>
</feature>
<feature type="compositionally biased region" description="Basic and acidic residues" evidence="1">
    <location>
        <begin position="903"/>
        <end position="918"/>
    </location>
</feature>
<dbReference type="AlphaFoldDB" id="A0A0A2VVB9"/>
<dbReference type="Pfam" id="PF04424">
    <property type="entry name" value="MINDY_DUB"/>
    <property type="match status" value="1"/>
</dbReference>